<evidence type="ECO:0000313" key="4">
    <source>
        <dbReference type="Proteomes" id="UP000267821"/>
    </source>
</evidence>
<dbReference type="InterPro" id="IPR050923">
    <property type="entry name" value="Cell_Proc_Reg/RNA_Proc"/>
</dbReference>
<organism evidence="3 4">
    <name type="scientific">Terfezia boudieri ATCC MYA-4762</name>
    <dbReference type="NCBI Taxonomy" id="1051890"/>
    <lineage>
        <taxon>Eukaryota</taxon>
        <taxon>Fungi</taxon>
        <taxon>Dikarya</taxon>
        <taxon>Ascomycota</taxon>
        <taxon>Pezizomycotina</taxon>
        <taxon>Pezizomycetes</taxon>
        <taxon>Pezizales</taxon>
        <taxon>Pezizaceae</taxon>
        <taxon>Terfezia</taxon>
    </lineage>
</organism>
<dbReference type="Pfam" id="PF00498">
    <property type="entry name" value="FHA"/>
    <property type="match status" value="1"/>
</dbReference>
<protein>
    <submittedName>
        <fullName evidence="3">SMAD/FHA domain-containing protein</fullName>
    </submittedName>
</protein>
<dbReference type="InterPro" id="IPR000253">
    <property type="entry name" value="FHA_dom"/>
</dbReference>
<keyword evidence="4" id="KW-1185">Reference proteome</keyword>
<dbReference type="EMBL" id="ML121537">
    <property type="protein sequence ID" value="RPB25577.1"/>
    <property type="molecule type" value="Genomic_DNA"/>
</dbReference>
<dbReference type="STRING" id="1051890.A0A3N4LRL5"/>
<dbReference type="OrthoDB" id="444265at2759"/>
<dbReference type="InterPro" id="IPR008984">
    <property type="entry name" value="SMAD_FHA_dom_sf"/>
</dbReference>
<evidence type="ECO:0000256" key="1">
    <source>
        <dbReference type="SAM" id="MobiDB-lite"/>
    </source>
</evidence>
<dbReference type="PROSITE" id="PS50006">
    <property type="entry name" value="FHA_DOMAIN"/>
    <property type="match status" value="1"/>
</dbReference>
<dbReference type="InParanoid" id="A0A3N4LRL5"/>
<dbReference type="PANTHER" id="PTHR23308">
    <property type="entry name" value="NUCLEAR INHIBITOR OF PROTEIN PHOSPHATASE-1"/>
    <property type="match status" value="1"/>
</dbReference>
<dbReference type="Gene3D" id="2.60.200.20">
    <property type="match status" value="1"/>
</dbReference>
<dbReference type="AlphaFoldDB" id="A0A3N4LRL5"/>
<reference evidence="3 4" key="1">
    <citation type="journal article" date="2018" name="Nat. Ecol. Evol.">
        <title>Pezizomycetes genomes reveal the molecular basis of ectomycorrhizal truffle lifestyle.</title>
        <authorList>
            <person name="Murat C."/>
            <person name="Payen T."/>
            <person name="Noel B."/>
            <person name="Kuo A."/>
            <person name="Morin E."/>
            <person name="Chen J."/>
            <person name="Kohler A."/>
            <person name="Krizsan K."/>
            <person name="Balestrini R."/>
            <person name="Da Silva C."/>
            <person name="Montanini B."/>
            <person name="Hainaut M."/>
            <person name="Levati E."/>
            <person name="Barry K.W."/>
            <person name="Belfiori B."/>
            <person name="Cichocki N."/>
            <person name="Clum A."/>
            <person name="Dockter R.B."/>
            <person name="Fauchery L."/>
            <person name="Guy J."/>
            <person name="Iotti M."/>
            <person name="Le Tacon F."/>
            <person name="Lindquist E.A."/>
            <person name="Lipzen A."/>
            <person name="Malagnac F."/>
            <person name="Mello A."/>
            <person name="Molinier V."/>
            <person name="Miyauchi S."/>
            <person name="Poulain J."/>
            <person name="Riccioni C."/>
            <person name="Rubini A."/>
            <person name="Sitrit Y."/>
            <person name="Splivallo R."/>
            <person name="Traeger S."/>
            <person name="Wang M."/>
            <person name="Zifcakova L."/>
            <person name="Wipf D."/>
            <person name="Zambonelli A."/>
            <person name="Paolocci F."/>
            <person name="Nowrousian M."/>
            <person name="Ottonello S."/>
            <person name="Baldrian P."/>
            <person name="Spatafora J.W."/>
            <person name="Henrissat B."/>
            <person name="Nagy L.G."/>
            <person name="Aury J.M."/>
            <person name="Wincker P."/>
            <person name="Grigoriev I.V."/>
            <person name="Bonfante P."/>
            <person name="Martin F.M."/>
        </authorList>
    </citation>
    <scope>NUCLEOTIDE SEQUENCE [LARGE SCALE GENOMIC DNA]</scope>
    <source>
        <strain evidence="3 4">ATCC MYA-4762</strain>
    </source>
</reference>
<gene>
    <name evidence="3" type="ORF">L211DRAFT_861342</name>
</gene>
<evidence type="ECO:0000259" key="2">
    <source>
        <dbReference type="PROSITE" id="PS50006"/>
    </source>
</evidence>
<feature type="region of interest" description="Disordered" evidence="1">
    <location>
        <begin position="1"/>
        <end position="176"/>
    </location>
</feature>
<dbReference type="SUPFAM" id="SSF49879">
    <property type="entry name" value="SMAD/FHA domain"/>
    <property type="match status" value="1"/>
</dbReference>
<dbReference type="SMART" id="SM00240">
    <property type="entry name" value="FHA"/>
    <property type="match status" value="1"/>
</dbReference>
<accession>A0A3N4LRL5</accession>
<feature type="domain" description="FHA" evidence="2">
    <location>
        <begin position="236"/>
        <end position="299"/>
    </location>
</feature>
<proteinExistence type="predicted"/>
<evidence type="ECO:0000313" key="3">
    <source>
        <dbReference type="EMBL" id="RPB25577.1"/>
    </source>
</evidence>
<dbReference type="Proteomes" id="UP000267821">
    <property type="component" value="Unassembled WGS sequence"/>
</dbReference>
<feature type="compositionally biased region" description="Basic and acidic residues" evidence="1">
    <location>
        <begin position="10"/>
        <end position="134"/>
    </location>
</feature>
<sequence>MSSRWGPGRGGRDHEGSKRESRKVRERDIDRRDRGRDWDPKDRKKEGVWERDRERDSTRDRPRSDRDSRKPREDVDRRTRDRSRERNGDRDQERRRSKGREGGQREDRTRESDRYKGRDREIEREQSPKGESRGRGYRNRSPLPDQQVSFKGQSGPGRPGDVIPQKADPPKEKEKANFGNTGLLAAASNTFNSVVLKYTEPVDSRIPPTHTRWRLFTFKNEEIVGTPLDLNTQPAWLFGRDRLVADIPVDHPSCSKQHAVIQFRNVVKKNEFGDKEEGVRPYVVDLESANGTFLNKVKLEERRFMEMRDGDMLVFGESTREYILMMEKD</sequence>
<name>A0A3N4LRL5_9PEZI</name>